<evidence type="ECO:0000256" key="3">
    <source>
        <dbReference type="ARBA" id="ARBA00022679"/>
    </source>
</evidence>
<dbReference type="EMBL" id="ACYS02000201">
    <property type="protein sequence ID" value="EGJ66529.1"/>
    <property type="molecule type" value="Genomic_DNA"/>
</dbReference>
<protein>
    <recommendedName>
        <fullName evidence="10">Purine nucleoside phosphorylase</fullName>
    </recommendedName>
</protein>
<evidence type="ECO:0000256" key="6">
    <source>
        <dbReference type="ARBA" id="ARBA00022833"/>
    </source>
</evidence>
<comment type="catalytic activity">
    <reaction evidence="7">
        <text>adenosine + H2O + H(+) = inosine + NH4(+)</text>
        <dbReference type="Rhea" id="RHEA:24408"/>
        <dbReference type="ChEBI" id="CHEBI:15377"/>
        <dbReference type="ChEBI" id="CHEBI:15378"/>
        <dbReference type="ChEBI" id="CHEBI:16335"/>
        <dbReference type="ChEBI" id="CHEBI:17596"/>
        <dbReference type="ChEBI" id="CHEBI:28938"/>
        <dbReference type="EC" id="3.5.4.4"/>
    </reaction>
    <physiologicalReaction direction="left-to-right" evidence="7">
        <dbReference type="Rhea" id="RHEA:24409"/>
    </physiologicalReaction>
</comment>
<comment type="similarity">
    <text evidence="2 10">Belongs to the purine nucleoside phosphorylase YfiH/LACC1 family.</text>
</comment>
<evidence type="ECO:0000313" key="11">
    <source>
        <dbReference type="EMBL" id="EGJ66529.1"/>
    </source>
</evidence>
<evidence type="ECO:0000256" key="9">
    <source>
        <dbReference type="ARBA" id="ARBA00049893"/>
    </source>
</evidence>
<dbReference type="InterPro" id="IPR011324">
    <property type="entry name" value="Cytotoxic_necrot_fac-like_cat"/>
</dbReference>
<evidence type="ECO:0000256" key="2">
    <source>
        <dbReference type="ARBA" id="ARBA00007353"/>
    </source>
</evidence>
<keyword evidence="3" id="KW-0808">Transferase</keyword>
<evidence type="ECO:0000256" key="8">
    <source>
        <dbReference type="ARBA" id="ARBA00048968"/>
    </source>
</evidence>
<dbReference type="AlphaFoldDB" id="A0A828SF85"/>
<keyword evidence="4" id="KW-0479">Metal-binding</keyword>
<comment type="catalytic activity">
    <reaction evidence="8">
        <text>adenosine + phosphate = alpha-D-ribose 1-phosphate + adenine</text>
        <dbReference type="Rhea" id="RHEA:27642"/>
        <dbReference type="ChEBI" id="CHEBI:16335"/>
        <dbReference type="ChEBI" id="CHEBI:16708"/>
        <dbReference type="ChEBI" id="CHEBI:43474"/>
        <dbReference type="ChEBI" id="CHEBI:57720"/>
        <dbReference type="EC" id="2.4.2.1"/>
    </reaction>
    <physiologicalReaction direction="left-to-right" evidence="8">
        <dbReference type="Rhea" id="RHEA:27643"/>
    </physiologicalReaction>
</comment>
<dbReference type="PANTHER" id="PTHR30616:SF2">
    <property type="entry name" value="PURINE NUCLEOSIDE PHOSPHORYLASE LACC1"/>
    <property type="match status" value="1"/>
</dbReference>
<evidence type="ECO:0000256" key="7">
    <source>
        <dbReference type="ARBA" id="ARBA00047989"/>
    </source>
</evidence>
<organism evidence="11 12">
    <name type="scientific">Acinetobacter baumannii 6014059</name>
    <dbReference type="NCBI Taxonomy" id="525242"/>
    <lineage>
        <taxon>Bacteria</taxon>
        <taxon>Pseudomonadati</taxon>
        <taxon>Pseudomonadota</taxon>
        <taxon>Gammaproteobacteria</taxon>
        <taxon>Moraxellales</taxon>
        <taxon>Moraxellaceae</taxon>
        <taxon>Acinetobacter</taxon>
        <taxon>Acinetobacter calcoaceticus/baumannii complex</taxon>
    </lineage>
</organism>
<dbReference type="SUPFAM" id="SSF64438">
    <property type="entry name" value="CNF1/YfiH-like putative cysteine hydrolases"/>
    <property type="match status" value="1"/>
</dbReference>
<name>A0A828SF85_ACIBA</name>
<dbReference type="GO" id="GO:0016787">
    <property type="term" value="F:hydrolase activity"/>
    <property type="evidence" value="ECO:0007669"/>
    <property type="project" value="UniProtKB-KW"/>
</dbReference>
<dbReference type="Proteomes" id="UP000003204">
    <property type="component" value="Unassembled WGS sequence"/>
</dbReference>
<comment type="catalytic activity">
    <reaction evidence="9">
        <text>S-methyl-5'-thioadenosine + phosphate = 5-(methylsulfanyl)-alpha-D-ribose 1-phosphate + adenine</text>
        <dbReference type="Rhea" id="RHEA:11852"/>
        <dbReference type="ChEBI" id="CHEBI:16708"/>
        <dbReference type="ChEBI" id="CHEBI:17509"/>
        <dbReference type="ChEBI" id="CHEBI:43474"/>
        <dbReference type="ChEBI" id="CHEBI:58533"/>
        <dbReference type="EC" id="2.4.2.28"/>
    </reaction>
    <physiologicalReaction direction="left-to-right" evidence="9">
        <dbReference type="Rhea" id="RHEA:11853"/>
    </physiologicalReaction>
</comment>
<evidence type="ECO:0000256" key="4">
    <source>
        <dbReference type="ARBA" id="ARBA00022723"/>
    </source>
</evidence>
<gene>
    <name evidence="11" type="ORF">HMPREF0022_03747</name>
</gene>
<evidence type="ECO:0000256" key="5">
    <source>
        <dbReference type="ARBA" id="ARBA00022801"/>
    </source>
</evidence>
<dbReference type="PANTHER" id="PTHR30616">
    <property type="entry name" value="UNCHARACTERIZED PROTEIN YFIH"/>
    <property type="match status" value="1"/>
</dbReference>
<dbReference type="InterPro" id="IPR003730">
    <property type="entry name" value="Cu_polyphenol_OxRdtase"/>
</dbReference>
<dbReference type="NCBIfam" id="TIGR00726">
    <property type="entry name" value="peptidoglycan editing factor PgeF"/>
    <property type="match status" value="1"/>
</dbReference>
<dbReference type="InterPro" id="IPR038371">
    <property type="entry name" value="Cu_polyphenol_OxRdtase_sf"/>
</dbReference>
<comment type="catalytic activity">
    <reaction evidence="1">
        <text>inosine + phosphate = alpha-D-ribose 1-phosphate + hypoxanthine</text>
        <dbReference type="Rhea" id="RHEA:27646"/>
        <dbReference type="ChEBI" id="CHEBI:17368"/>
        <dbReference type="ChEBI" id="CHEBI:17596"/>
        <dbReference type="ChEBI" id="CHEBI:43474"/>
        <dbReference type="ChEBI" id="CHEBI:57720"/>
        <dbReference type="EC" id="2.4.2.1"/>
    </reaction>
    <physiologicalReaction direction="left-to-right" evidence="1">
        <dbReference type="Rhea" id="RHEA:27647"/>
    </physiologicalReaction>
</comment>
<evidence type="ECO:0000313" key="12">
    <source>
        <dbReference type="Proteomes" id="UP000003204"/>
    </source>
</evidence>
<evidence type="ECO:0000256" key="10">
    <source>
        <dbReference type="RuleBase" id="RU361274"/>
    </source>
</evidence>
<keyword evidence="5" id="KW-0378">Hydrolase</keyword>
<dbReference type="Pfam" id="PF02578">
    <property type="entry name" value="Cu-oxidase_4"/>
    <property type="match status" value="1"/>
</dbReference>
<dbReference type="Gene3D" id="3.60.140.10">
    <property type="entry name" value="CNF1/YfiH-like putative cysteine hydrolases"/>
    <property type="match status" value="1"/>
</dbReference>
<dbReference type="GO" id="GO:0017061">
    <property type="term" value="F:S-methyl-5-thioadenosine phosphorylase activity"/>
    <property type="evidence" value="ECO:0007669"/>
    <property type="project" value="UniProtKB-EC"/>
</dbReference>
<dbReference type="CDD" id="cd16833">
    <property type="entry name" value="YfiH"/>
    <property type="match status" value="1"/>
</dbReference>
<keyword evidence="6" id="KW-0862">Zinc</keyword>
<dbReference type="GO" id="GO:0005507">
    <property type="term" value="F:copper ion binding"/>
    <property type="evidence" value="ECO:0007669"/>
    <property type="project" value="TreeGrafter"/>
</dbReference>
<accession>A0A828SF85</accession>
<sequence>MFYVQKTLHIKDWYMEFVQGLPQGVFVGQTRVHHPLALPAEQTELTGFNLALHVKDEAQRVQQHRMMLLDEFAQFGVKKMTWMTQTHSTICHTVNEQIPFTALIGDGLITQTKGHALMMMTADCLPVVLGNAEGTEIANLHAGWRGLAGGIIENTVAAMQNPPTWAWLGAAISQPCFEIGAEVKTAFCSKYPELETTFIDGAAPNKFHADLYAIARFILQSLGVEKVLGGDQCSYQQQDEYFSYRRDAKTGRMATFVFM</sequence>
<evidence type="ECO:0000256" key="1">
    <source>
        <dbReference type="ARBA" id="ARBA00000553"/>
    </source>
</evidence>
<proteinExistence type="inferred from homology"/>
<reference evidence="11 12" key="1">
    <citation type="submission" date="2011-04" db="EMBL/GenBank/DDBJ databases">
        <authorList>
            <person name="Weinstock G."/>
            <person name="Sodergren E."/>
            <person name="Clifton S."/>
            <person name="Fulton L."/>
            <person name="Fulton B."/>
            <person name="Courtney L."/>
            <person name="Fronick C."/>
            <person name="Harrison M."/>
            <person name="Strong C."/>
            <person name="Farmer C."/>
            <person name="Delahaunty K."/>
            <person name="Markovic C."/>
            <person name="Hall O."/>
            <person name="Minx P."/>
            <person name="Tomlinson C."/>
            <person name="Mitreva M."/>
            <person name="Hou S."/>
            <person name="Chen J."/>
            <person name="Wollam A."/>
            <person name="Pepin K.H."/>
            <person name="Johnson M."/>
            <person name="Bhonagiri V."/>
            <person name="Zhang X."/>
            <person name="Suruliraj S."/>
            <person name="Warren W."/>
            <person name="Chinwalla A."/>
            <person name="Mardis E.R."/>
            <person name="Wilson R.K."/>
        </authorList>
    </citation>
    <scope>NUCLEOTIDE SEQUENCE [LARGE SCALE GENOMIC DNA]</scope>
    <source>
        <strain evidence="11 12">6014059</strain>
    </source>
</reference>
<comment type="caution">
    <text evidence="11">The sequence shown here is derived from an EMBL/GenBank/DDBJ whole genome shotgun (WGS) entry which is preliminary data.</text>
</comment>